<name>A0ABT9R7B9_9ACTN</name>
<evidence type="ECO:0000313" key="2">
    <source>
        <dbReference type="Proteomes" id="UP001230426"/>
    </source>
</evidence>
<dbReference type="RefSeq" id="WP_306864033.1">
    <property type="nucleotide sequence ID" value="NZ_JAUSRB010000002.1"/>
</dbReference>
<dbReference type="EMBL" id="JAUSRB010000002">
    <property type="protein sequence ID" value="MDP9865139.1"/>
    <property type="molecule type" value="Genomic_DNA"/>
</dbReference>
<accession>A0ABT9R7B9</accession>
<proteinExistence type="predicted"/>
<keyword evidence="2" id="KW-1185">Reference proteome</keyword>
<sequence>MELNIAALDMLPATEEAGLQQCRMTCGETCSDPWSPTCGVTGGAPTW</sequence>
<comment type="caution">
    <text evidence="1">The sequence shown here is derived from an EMBL/GenBank/DDBJ whole genome shotgun (WGS) entry which is preliminary data.</text>
</comment>
<gene>
    <name evidence="1" type="ORF">J2S55_004405</name>
</gene>
<dbReference type="Proteomes" id="UP001230426">
    <property type="component" value="Unassembled WGS sequence"/>
</dbReference>
<evidence type="ECO:0000313" key="1">
    <source>
        <dbReference type="EMBL" id="MDP9865139.1"/>
    </source>
</evidence>
<dbReference type="NCBIfam" id="NF038157">
    <property type="entry name" value="lanti_ALQxL"/>
    <property type="match status" value="1"/>
</dbReference>
<organism evidence="1 2">
    <name type="scientific">Streptosporangium brasiliense</name>
    <dbReference type="NCBI Taxonomy" id="47480"/>
    <lineage>
        <taxon>Bacteria</taxon>
        <taxon>Bacillati</taxon>
        <taxon>Actinomycetota</taxon>
        <taxon>Actinomycetes</taxon>
        <taxon>Streptosporangiales</taxon>
        <taxon>Streptosporangiaceae</taxon>
        <taxon>Streptosporangium</taxon>
    </lineage>
</organism>
<protein>
    <submittedName>
        <fullName evidence="1">Uncharacterized protein</fullName>
    </submittedName>
</protein>
<reference evidence="1 2" key="1">
    <citation type="submission" date="2023-07" db="EMBL/GenBank/DDBJ databases">
        <title>Sequencing the genomes of 1000 actinobacteria strains.</title>
        <authorList>
            <person name="Klenk H.-P."/>
        </authorList>
    </citation>
    <scope>NUCLEOTIDE SEQUENCE [LARGE SCALE GENOMIC DNA]</scope>
    <source>
        <strain evidence="1 2">DSM 44109</strain>
    </source>
</reference>